<evidence type="ECO:0000313" key="13">
    <source>
        <dbReference type="Proteomes" id="UP000595278"/>
    </source>
</evidence>
<dbReference type="PANTHER" id="PTHR43199">
    <property type="entry name" value="GLUTATHIONE HYDROLASE"/>
    <property type="match status" value="1"/>
</dbReference>
<accession>A0A974RVX6</accession>
<keyword evidence="13" id="KW-1185">Reference proteome</keyword>
<dbReference type="KEGG" id="eaz:JHT90_09130"/>
<gene>
    <name evidence="12" type="primary">ggt</name>
    <name evidence="12" type="ORF">JHT90_09130</name>
</gene>
<name>A0A974RVX6_9GAMM</name>
<evidence type="ECO:0000256" key="8">
    <source>
        <dbReference type="ARBA" id="ARBA00047417"/>
    </source>
</evidence>
<dbReference type="InterPro" id="IPR000101">
    <property type="entry name" value="GGT_peptidase"/>
</dbReference>
<feature type="binding site" evidence="10">
    <location>
        <position position="100"/>
    </location>
    <ligand>
        <name>L-glutamate</name>
        <dbReference type="ChEBI" id="CHEBI:29985"/>
    </ligand>
</feature>
<dbReference type="Pfam" id="PF01019">
    <property type="entry name" value="G_glu_transpept"/>
    <property type="match status" value="1"/>
</dbReference>
<dbReference type="GO" id="GO:0006750">
    <property type="term" value="P:glutathione biosynthetic process"/>
    <property type="evidence" value="ECO:0007669"/>
    <property type="project" value="UniProtKB-KW"/>
</dbReference>
<keyword evidence="6 11" id="KW-0865">Zymogen</keyword>
<evidence type="ECO:0000256" key="1">
    <source>
        <dbReference type="ARBA" id="ARBA00001049"/>
    </source>
</evidence>
<keyword evidence="4 11" id="KW-0808">Transferase</keyword>
<evidence type="ECO:0000313" key="12">
    <source>
        <dbReference type="EMBL" id="QQP84575.1"/>
    </source>
</evidence>
<comment type="catalytic activity">
    <reaction evidence="2 11">
        <text>glutathione + H2O = L-cysteinylglycine + L-glutamate</text>
        <dbReference type="Rhea" id="RHEA:28807"/>
        <dbReference type="ChEBI" id="CHEBI:15377"/>
        <dbReference type="ChEBI" id="CHEBI:29985"/>
        <dbReference type="ChEBI" id="CHEBI:57925"/>
        <dbReference type="ChEBI" id="CHEBI:61694"/>
        <dbReference type="EC" id="3.4.19.13"/>
    </reaction>
</comment>
<organism evidence="12 13">
    <name type="scientific">Entomomonas asaccharolytica</name>
    <dbReference type="NCBI Taxonomy" id="2785331"/>
    <lineage>
        <taxon>Bacteria</taxon>
        <taxon>Pseudomonadati</taxon>
        <taxon>Pseudomonadota</taxon>
        <taxon>Gammaproteobacteria</taxon>
        <taxon>Pseudomonadales</taxon>
        <taxon>Pseudomonadaceae</taxon>
        <taxon>Entomomonas</taxon>
    </lineage>
</organism>
<evidence type="ECO:0000256" key="3">
    <source>
        <dbReference type="ARBA" id="ARBA00009381"/>
    </source>
</evidence>
<dbReference type="GO" id="GO:0103068">
    <property type="term" value="F:leukotriene C4 gamma-glutamyl transferase activity"/>
    <property type="evidence" value="ECO:0007669"/>
    <property type="project" value="UniProtKB-EC"/>
</dbReference>
<dbReference type="Gene3D" id="1.10.246.130">
    <property type="match status" value="1"/>
</dbReference>
<dbReference type="RefSeq" id="WP_201090472.1">
    <property type="nucleotide sequence ID" value="NZ_CP067393.1"/>
</dbReference>
<dbReference type="EMBL" id="CP067393">
    <property type="protein sequence ID" value="QQP84575.1"/>
    <property type="molecule type" value="Genomic_DNA"/>
</dbReference>
<keyword evidence="7 11" id="KW-0012">Acyltransferase</keyword>
<comment type="catalytic activity">
    <reaction evidence="1 11">
        <text>an S-substituted glutathione + H2O = an S-substituted L-cysteinylglycine + L-glutamate</text>
        <dbReference type="Rhea" id="RHEA:59468"/>
        <dbReference type="ChEBI" id="CHEBI:15377"/>
        <dbReference type="ChEBI" id="CHEBI:29985"/>
        <dbReference type="ChEBI" id="CHEBI:90779"/>
        <dbReference type="ChEBI" id="CHEBI:143103"/>
        <dbReference type="EC" id="3.4.19.13"/>
    </reaction>
</comment>
<evidence type="ECO:0000256" key="11">
    <source>
        <dbReference type="RuleBase" id="RU368036"/>
    </source>
</evidence>
<dbReference type="Proteomes" id="UP000595278">
    <property type="component" value="Chromosome"/>
</dbReference>
<feature type="binding site" evidence="10">
    <location>
        <position position="465"/>
    </location>
    <ligand>
        <name>L-glutamate</name>
        <dbReference type="ChEBI" id="CHEBI:29985"/>
    </ligand>
</feature>
<keyword evidence="5 11" id="KW-0378">Hydrolase</keyword>
<evidence type="ECO:0000256" key="6">
    <source>
        <dbReference type="ARBA" id="ARBA00023145"/>
    </source>
</evidence>
<comment type="subunit">
    <text evidence="11">This enzyme consists of two polypeptide chains, which are synthesized in precursor form from a single polypeptide.</text>
</comment>
<comment type="catalytic activity">
    <reaction evidence="8 11">
        <text>an N-terminal (5-L-glutamyl)-[peptide] + an alpha-amino acid = 5-L-glutamyl amino acid + an N-terminal L-alpha-aminoacyl-[peptide]</text>
        <dbReference type="Rhea" id="RHEA:23904"/>
        <dbReference type="Rhea" id="RHEA-COMP:9780"/>
        <dbReference type="Rhea" id="RHEA-COMP:9795"/>
        <dbReference type="ChEBI" id="CHEBI:77644"/>
        <dbReference type="ChEBI" id="CHEBI:78597"/>
        <dbReference type="ChEBI" id="CHEBI:78599"/>
        <dbReference type="ChEBI" id="CHEBI:78608"/>
        <dbReference type="EC" id="2.3.2.2"/>
    </reaction>
</comment>
<dbReference type="InterPro" id="IPR029055">
    <property type="entry name" value="Ntn_hydrolases_N"/>
</dbReference>
<dbReference type="NCBIfam" id="TIGR00066">
    <property type="entry name" value="g_glut_trans"/>
    <property type="match status" value="1"/>
</dbReference>
<dbReference type="AlphaFoldDB" id="A0A974RVX6"/>
<feature type="active site" description="Nucleophile" evidence="9">
    <location>
        <position position="372"/>
    </location>
</feature>
<comment type="pathway">
    <text evidence="11">Sulfur metabolism; glutathione metabolism.</text>
</comment>
<feature type="binding site" evidence="10">
    <location>
        <begin position="390"/>
        <end position="392"/>
    </location>
    <ligand>
        <name>L-glutamate</name>
        <dbReference type="ChEBI" id="CHEBI:29985"/>
    </ligand>
</feature>
<dbReference type="PANTHER" id="PTHR43199:SF1">
    <property type="entry name" value="GLUTATHIONE HYDROLASE PROENZYME"/>
    <property type="match status" value="1"/>
</dbReference>
<dbReference type="InterPro" id="IPR043137">
    <property type="entry name" value="GGT_ssub_C"/>
</dbReference>
<dbReference type="GO" id="GO:0036374">
    <property type="term" value="F:glutathione hydrolase activity"/>
    <property type="evidence" value="ECO:0007669"/>
    <property type="project" value="UniProtKB-UniRule"/>
</dbReference>
<dbReference type="PRINTS" id="PR01210">
    <property type="entry name" value="GGTRANSPTASE"/>
</dbReference>
<dbReference type="SUPFAM" id="SSF56235">
    <property type="entry name" value="N-terminal nucleophile aminohydrolases (Ntn hydrolases)"/>
    <property type="match status" value="1"/>
</dbReference>
<protein>
    <recommendedName>
        <fullName evidence="11">Glutathione hydrolase proenzyme</fullName>
        <ecNumber evidence="11">2.3.2.2</ecNumber>
        <ecNumber evidence="11">3.4.19.13</ecNumber>
    </recommendedName>
    <component>
        <recommendedName>
            <fullName evidence="11">Glutathione hydrolase large chain</fullName>
        </recommendedName>
    </component>
    <component>
        <recommendedName>
            <fullName evidence="11">Glutathione hydrolase small chain</fullName>
        </recommendedName>
    </component>
</protein>
<feature type="binding site" evidence="10">
    <location>
        <begin position="443"/>
        <end position="444"/>
    </location>
    <ligand>
        <name>L-glutamate</name>
        <dbReference type="ChEBI" id="CHEBI:29985"/>
    </ligand>
</feature>
<proteinExistence type="inferred from homology"/>
<dbReference type="EC" id="3.4.19.13" evidence="11"/>
<dbReference type="GO" id="GO:0006751">
    <property type="term" value="P:glutathione catabolic process"/>
    <property type="evidence" value="ECO:0007669"/>
    <property type="project" value="UniProtKB-UniRule"/>
</dbReference>
<dbReference type="InterPro" id="IPR043138">
    <property type="entry name" value="GGT_lsub"/>
</dbReference>
<dbReference type="InterPro" id="IPR055262">
    <property type="entry name" value="GGT_CS"/>
</dbReference>
<reference evidence="12 13" key="1">
    <citation type="submission" date="2021-01" db="EMBL/GenBank/DDBJ databases">
        <title>Entomomonas sp. F2A isolated from a house cricket (Acheta domesticus).</title>
        <authorList>
            <person name="Spergser J."/>
            <person name="Busse H.-J."/>
        </authorList>
    </citation>
    <scope>NUCLEOTIDE SEQUENCE [LARGE SCALE GENOMIC DNA]</scope>
    <source>
        <strain evidence="12 13">F2A</strain>
    </source>
</reference>
<comment type="PTM">
    <text evidence="11">Cleaved by autocatalysis into a large and a small subunit.</text>
</comment>
<feature type="binding site" evidence="10">
    <location>
        <position position="414"/>
    </location>
    <ligand>
        <name>L-glutamate</name>
        <dbReference type="ChEBI" id="CHEBI:29985"/>
    </ligand>
</feature>
<dbReference type="Gene3D" id="3.60.20.40">
    <property type="match status" value="1"/>
</dbReference>
<evidence type="ECO:0000256" key="5">
    <source>
        <dbReference type="ARBA" id="ARBA00022801"/>
    </source>
</evidence>
<evidence type="ECO:0000256" key="7">
    <source>
        <dbReference type="ARBA" id="ARBA00023315"/>
    </source>
</evidence>
<comment type="similarity">
    <text evidence="3 11">Belongs to the gamma-glutamyltransferase family.</text>
</comment>
<evidence type="ECO:0000256" key="4">
    <source>
        <dbReference type="ARBA" id="ARBA00022679"/>
    </source>
</evidence>
<dbReference type="InterPro" id="IPR051792">
    <property type="entry name" value="GGT_bact"/>
</dbReference>
<evidence type="ECO:0000256" key="10">
    <source>
        <dbReference type="PIRSR" id="PIRSR600101-2"/>
    </source>
</evidence>
<dbReference type="PROSITE" id="PS00462">
    <property type="entry name" value="G_GLU_TRANSPEPTIDASE"/>
    <property type="match status" value="1"/>
</dbReference>
<evidence type="ECO:0000256" key="2">
    <source>
        <dbReference type="ARBA" id="ARBA00001089"/>
    </source>
</evidence>
<keyword evidence="11" id="KW-0317">Glutathione biosynthesis</keyword>
<sequence>MPFLLRSFYKVCYAIFIVISINQSVVAEESTVLTAGAVASPNSYGSMAAQQILAKGGNAVDAAVATAFALAVTYPEAGNIGGGGFMTLWVDGKGYFLDYREVAPAKATTDMYLDNTGEVVANLSLYSHKAVAVPGTVAGLWAAHQRFGKLSWQEVLAPAISYAKDGFMVDEQLMQRYREVLDKVPANGNFKEYFGAMRIAQPFKQPELAVVLERIAEQGVNDFYQGETAKLIAKQMADNGGLITESDLNAYQAKWRDPLLANWQGMQVITAPPPSSGGIGLLQLLLMKQALVNDFKGVRPNTARYVHLLAEIEKRVFADRAEYMGDPDFVKVPVQQLLATDYLAKRAKQVNPYAISPTENIAAGLDTEKLQTTHFSIVDKWGNGVANTYTLNGYFGAGIVVKGTGILLNNEMDDFSSKAGVANLFGVVGSEANAIKPNKRPLSSMAPTILTKDNKLVMVIGTPGGSRIFTSIFQVIVNVFEYHMTLQQAVSAPRYHHQLLPKNRIFIERFQHGVPRLVKTRLQQMGYNFHQQDFSGDIQVIQIINDKPSAVADPRGRGRALIVE</sequence>
<evidence type="ECO:0000256" key="9">
    <source>
        <dbReference type="PIRSR" id="PIRSR600101-1"/>
    </source>
</evidence>
<dbReference type="EC" id="2.3.2.2" evidence="11"/>